<dbReference type="PROSITE" id="PS00105">
    <property type="entry name" value="AA_TRANSFER_CLASS_1"/>
    <property type="match status" value="1"/>
</dbReference>
<dbReference type="Pfam" id="PF00155">
    <property type="entry name" value="Aminotran_1_2"/>
    <property type="match status" value="1"/>
</dbReference>
<keyword evidence="2" id="KW-0663">Pyridoxal phosphate</keyword>
<dbReference type="PANTHER" id="PTHR43795:SF39">
    <property type="entry name" value="AMINOTRANSFERASE CLASS I_CLASSII DOMAIN-CONTAINING PROTEIN"/>
    <property type="match status" value="1"/>
</dbReference>
<dbReference type="InterPro" id="IPR004838">
    <property type="entry name" value="NHTrfase_class1_PyrdxlP-BS"/>
</dbReference>
<comment type="caution">
    <text evidence="4">The sequence shown here is derived from an EMBL/GenBank/DDBJ whole genome shotgun (WGS) entry which is preliminary data.</text>
</comment>
<dbReference type="InterPro" id="IPR015424">
    <property type="entry name" value="PyrdxlP-dep_Trfase"/>
</dbReference>
<evidence type="ECO:0000256" key="1">
    <source>
        <dbReference type="ARBA" id="ARBA00007441"/>
    </source>
</evidence>
<reference evidence="4 5" key="1">
    <citation type="submission" date="2023-11" db="EMBL/GenBank/DDBJ databases">
        <title>Draft genome sequence and annotation of the polyextremotolerant black yeast-like fungus Aureobasidium pullulans NRRL 62042.</title>
        <authorList>
            <person name="Dielentheis-Frenken M.R.E."/>
            <person name="Wibberg D."/>
            <person name="Blank L.M."/>
            <person name="Tiso T."/>
        </authorList>
    </citation>
    <scope>NUCLEOTIDE SEQUENCE [LARGE SCALE GENOMIC DNA]</scope>
    <source>
        <strain evidence="4 5">NRRL 62042</strain>
    </source>
</reference>
<evidence type="ECO:0000259" key="3">
    <source>
        <dbReference type="Pfam" id="PF00155"/>
    </source>
</evidence>
<evidence type="ECO:0000313" key="4">
    <source>
        <dbReference type="EMBL" id="KAK6007377.1"/>
    </source>
</evidence>
<dbReference type="EMBL" id="JASGXD010000002">
    <property type="protein sequence ID" value="KAK6007377.1"/>
    <property type="molecule type" value="Genomic_DNA"/>
</dbReference>
<dbReference type="InterPro" id="IPR015422">
    <property type="entry name" value="PyrdxlP-dep_Trfase_small"/>
</dbReference>
<protein>
    <recommendedName>
        <fullName evidence="3">Aminotransferase class I/classII large domain-containing protein</fullName>
    </recommendedName>
</protein>
<gene>
    <name evidence="4" type="ORF">QM012_004191</name>
</gene>
<dbReference type="PANTHER" id="PTHR43795">
    <property type="entry name" value="BIFUNCTIONAL ASPARTATE AMINOTRANSFERASE AND GLUTAMATE/ASPARTATE-PREPHENATE AMINOTRANSFERASE-RELATED"/>
    <property type="match status" value="1"/>
</dbReference>
<accession>A0ABR0TSU7</accession>
<keyword evidence="5" id="KW-1185">Reference proteome</keyword>
<dbReference type="InterPro" id="IPR050478">
    <property type="entry name" value="Ethylene_sulfur-biosynth"/>
</dbReference>
<dbReference type="InterPro" id="IPR004839">
    <property type="entry name" value="Aminotransferase_I/II_large"/>
</dbReference>
<dbReference type="SUPFAM" id="SSF53383">
    <property type="entry name" value="PLP-dependent transferases"/>
    <property type="match status" value="1"/>
</dbReference>
<dbReference type="Proteomes" id="UP001341245">
    <property type="component" value="Unassembled WGS sequence"/>
</dbReference>
<evidence type="ECO:0000256" key="2">
    <source>
        <dbReference type="ARBA" id="ARBA00022898"/>
    </source>
</evidence>
<dbReference type="Gene3D" id="3.90.1150.10">
    <property type="entry name" value="Aspartate Aminotransferase, domain 1"/>
    <property type="match status" value="1"/>
</dbReference>
<dbReference type="InterPro" id="IPR015421">
    <property type="entry name" value="PyrdxlP-dep_Trfase_major"/>
</dbReference>
<dbReference type="CDD" id="cd00609">
    <property type="entry name" value="AAT_like"/>
    <property type="match status" value="1"/>
</dbReference>
<dbReference type="Gene3D" id="3.40.640.10">
    <property type="entry name" value="Type I PLP-dependent aspartate aminotransferase-like (Major domain)"/>
    <property type="match status" value="1"/>
</dbReference>
<evidence type="ECO:0000313" key="5">
    <source>
        <dbReference type="Proteomes" id="UP001341245"/>
    </source>
</evidence>
<sequence length="419" mass="46122">MAQTSVKARLQPILSNLYHVTDNPNGIVDMGSAENHIMTKDVSDFANSKIQTTPTTFNYGEGPWGSKRLRTAMANHMNKYFHPFSDIHPDELVFANGITSLCESFGYAAGSSGDGILISRPSYQAFPANFGAKAGLKCVFVPFGSTDQFSVSAIANYEKALLEARERGISVRALLLCNPHNPLGRCYLLATIKAVMQLCDKYSLHLFADEVYALSVFDSSSSSSAVPFTSVLSFDSTPYISPDYLHVVYGMSKDFAAGGLRLGCLYSRNKALMEAISAVSQFSWSGPVSQLFAAQMLEDEEWKEGFLEQSRGVLKERYEKCTGILDEHGIEYSPGSNAGFFVWTNLHPFLDLSSCKDEWAAEDALADKMLENGLYITKGSSLQAEQAGWFRIIFTQEDDVLEEGFGRLFNLIGAKKVEA</sequence>
<name>A0ABR0TSU7_AURPU</name>
<proteinExistence type="inferred from homology"/>
<feature type="domain" description="Aminotransferase class I/classII large" evidence="3">
    <location>
        <begin position="47"/>
        <end position="403"/>
    </location>
</feature>
<organism evidence="4 5">
    <name type="scientific">Aureobasidium pullulans</name>
    <name type="common">Black yeast</name>
    <name type="synonym">Pullularia pullulans</name>
    <dbReference type="NCBI Taxonomy" id="5580"/>
    <lineage>
        <taxon>Eukaryota</taxon>
        <taxon>Fungi</taxon>
        <taxon>Dikarya</taxon>
        <taxon>Ascomycota</taxon>
        <taxon>Pezizomycotina</taxon>
        <taxon>Dothideomycetes</taxon>
        <taxon>Dothideomycetidae</taxon>
        <taxon>Dothideales</taxon>
        <taxon>Saccotheciaceae</taxon>
        <taxon>Aureobasidium</taxon>
    </lineage>
</organism>
<dbReference type="PRINTS" id="PR00753">
    <property type="entry name" value="ACCSYNTHASE"/>
</dbReference>
<comment type="similarity">
    <text evidence="1">Belongs to the class-I pyridoxal-phosphate-dependent aminotransferase family.</text>
</comment>